<proteinExistence type="inferred from homology"/>
<dbReference type="Gene3D" id="3.40.50.720">
    <property type="entry name" value="NAD(P)-binding Rossmann-like Domain"/>
    <property type="match status" value="1"/>
</dbReference>
<dbReference type="InterPro" id="IPR020904">
    <property type="entry name" value="Sc_DH/Rdtase_CS"/>
</dbReference>
<dbReference type="EMBL" id="KV417323">
    <property type="protein sequence ID" value="KZO91439.1"/>
    <property type="molecule type" value="Genomic_DNA"/>
</dbReference>
<dbReference type="GO" id="GO:0016616">
    <property type="term" value="F:oxidoreductase activity, acting on the CH-OH group of donors, NAD or NADP as acceptor"/>
    <property type="evidence" value="ECO:0007669"/>
    <property type="project" value="TreeGrafter"/>
</dbReference>
<dbReference type="Pfam" id="PF00106">
    <property type="entry name" value="adh_short"/>
    <property type="match status" value="1"/>
</dbReference>
<evidence type="ECO:0000313" key="4">
    <source>
        <dbReference type="EMBL" id="KZO91439.1"/>
    </source>
</evidence>
<dbReference type="FunFam" id="3.40.50.720:FF:000084">
    <property type="entry name" value="Short-chain dehydrogenase reductase"/>
    <property type="match status" value="1"/>
</dbReference>
<evidence type="ECO:0000256" key="3">
    <source>
        <dbReference type="RuleBase" id="RU000363"/>
    </source>
</evidence>
<protein>
    <submittedName>
        <fullName evidence="4">Oxidoreductase</fullName>
    </submittedName>
</protein>
<name>A0A167HB58_CALVF</name>
<dbReference type="InterPro" id="IPR036291">
    <property type="entry name" value="NAD(P)-bd_dom_sf"/>
</dbReference>
<evidence type="ECO:0000313" key="5">
    <source>
        <dbReference type="Proteomes" id="UP000076738"/>
    </source>
</evidence>
<keyword evidence="5" id="KW-1185">Reference proteome</keyword>
<accession>A0A167HB58</accession>
<gene>
    <name evidence="4" type="ORF">CALVIDRAFT_568242</name>
</gene>
<evidence type="ECO:0000256" key="1">
    <source>
        <dbReference type="ARBA" id="ARBA00006484"/>
    </source>
</evidence>
<dbReference type="STRING" id="1330018.A0A167HB58"/>
<sequence length="257" mass="26969">MERSSSLELTGVALITGAGSGIGEACAHAFAREGIKAAVLCDVNSAGLEKVATGLVTTATNPRFETLTLVVDVSKEAECQRMVNEAVARFGRIDYAVNCAGITRPRCTVDEYLTAAYQAIIDVNLSGVFYCMRAELAQMLKQEPSAAASITNPNIKGSRGSIVNIASICSVVGVPGGSAYVASKHGVIGLTKTAAAEHAANEIRINAVLPGFIRTPLMVTPIQLEALDRIAKYQTPARRSGEAEEVAAIVVFQSSPR</sequence>
<reference evidence="4 5" key="1">
    <citation type="journal article" date="2016" name="Mol. Biol. Evol.">
        <title>Comparative Genomics of Early-Diverging Mushroom-Forming Fungi Provides Insights into the Origins of Lignocellulose Decay Capabilities.</title>
        <authorList>
            <person name="Nagy L.G."/>
            <person name="Riley R."/>
            <person name="Tritt A."/>
            <person name="Adam C."/>
            <person name="Daum C."/>
            <person name="Floudas D."/>
            <person name="Sun H."/>
            <person name="Yadav J.S."/>
            <person name="Pangilinan J."/>
            <person name="Larsson K.H."/>
            <person name="Matsuura K."/>
            <person name="Barry K."/>
            <person name="Labutti K."/>
            <person name="Kuo R."/>
            <person name="Ohm R.A."/>
            <person name="Bhattacharya S.S."/>
            <person name="Shirouzu T."/>
            <person name="Yoshinaga Y."/>
            <person name="Martin F.M."/>
            <person name="Grigoriev I.V."/>
            <person name="Hibbett D.S."/>
        </authorList>
    </citation>
    <scope>NUCLEOTIDE SEQUENCE [LARGE SCALE GENOMIC DNA]</scope>
    <source>
        <strain evidence="4 5">TUFC12733</strain>
    </source>
</reference>
<dbReference type="CDD" id="cd05233">
    <property type="entry name" value="SDR_c"/>
    <property type="match status" value="1"/>
</dbReference>
<dbReference type="InterPro" id="IPR002347">
    <property type="entry name" value="SDR_fam"/>
</dbReference>
<comment type="similarity">
    <text evidence="1 3">Belongs to the short-chain dehydrogenases/reductases (SDR) family.</text>
</comment>
<dbReference type="PANTHER" id="PTHR42760">
    <property type="entry name" value="SHORT-CHAIN DEHYDROGENASES/REDUCTASES FAMILY MEMBER"/>
    <property type="match status" value="1"/>
</dbReference>
<dbReference type="Proteomes" id="UP000076738">
    <property type="component" value="Unassembled WGS sequence"/>
</dbReference>
<dbReference type="PROSITE" id="PS00061">
    <property type="entry name" value="ADH_SHORT"/>
    <property type="match status" value="1"/>
</dbReference>
<dbReference type="PRINTS" id="PR00080">
    <property type="entry name" value="SDRFAMILY"/>
</dbReference>
<dbReference type="PRINTS" id="PR00081">
    <property type="entry name" value="GDHRDH"/>
</dbReference>
<dbReference type="OrthoDB" id="498125at2759"/>
<dbReference type="SUPFAM" id="SSF51735">
    <property type="entry name" value="NAD(P)-binding Rossmann-fold domains"/>
    <property type="match status" value="1"/>
</dbReference>
<evidence type="ECO:0000256" key="2">
    <source>
        <dbReference type="ARBA" id="ARBA00022857"/>
    </source>
</evidence>
<dbReference type="AlphaFoldDB" id="A0A167HB58"/>
<organism evidence="4 5">
    <name type="scientific">Calocera viscosa (strain TUFC12733)</name>
    <dbReference type="NCBI Taxonomy" id="1330018"/>
    <lineage>
        <taxon>Eukaryota</taxon>
        <taxon>Fungi</taxon>
        <taxon>Dikarya</taxon>
        <taxon>Basidiomycota</taxon>
        <taxon>Agaricomycotina</taxon>
        <taxon>Dacrymycetes</taxon>
        <taxon>Dacrymycetales</taxon>
        <taxon>Dacrymycetaceae</taxon>
        <taxon>Calocera</taxon>
    </lineage>
</organism>
<keyword evidence="2" id="KW-0521">NADP</keyword>